<keyword evidence="4" id="KW-0520">NAD</keyword>
<dbReference type="PANTHER" id="PTHR11993">
    <property type="entry name" value="NADH-UBIQUINONE OXIDOREDUCTASE 49 KDA SUBUNIT"/>
    <property type="match status" value="1"/>
</dbReference>
<dbReference type="HAMAP" id="MF_01358">
    <property type="entry name" value="NDH1_NuoD"/>
    <property type="match status" value="1"/>
</dbReference>
<evidence type="ECO:0000259" key="6">
    <source>
        <dbReference type="Pfam" id="PF00346"/>
    </source>
</evidence>
<dbReference type="SUPFAM" id="SSF56762">
    <property type="entry name" value="HydB/Nqo4-like"/>
    <property type="match status" value="1"/>
</dbReference>
<name>A0A381TZ81_9ZZZZ</name>
<evidence type="ECO:0000256" key="2">
    <source>
        <dbReference type="ARBA" id="ARBA00022448"/>
    </source>
</evidence>
<dbReference type="GO" id="GO:0016651">
    <property type="term" value="F:oxidoreductase activity, acting on NAD(P)H"/>
    <property type="evidence" value="ECO:0007669"/>
    <property type="project" value="InterPro"/>
</dbReference>
<dbReference type="PROSITE" id="PS00535">
    <property type="entry name" value="COMPLEX1_49K"/>
    <property type="match status" value="1"/>
</dbReference>
<comment type="similarity">
    <text evidence="1">Belongs to the complex I 49 kDa subunit family.</text>
</comment>
<dbReference type="NCBIfam" id="NF004739">
    <property type="entry name" value="PRK06075.1"/>
    <property type="match status" value="1"/>
</dbReference>
<evidence type="ECO:0000256" key="1">
    <source>
        <dbReference type="ARBA" id="ARBA00005769"/>
    </source>
</evidence>
<dbReference type="InterPro" id="IPR022885">
    <property type="entry name" value="NDH1_su_D/H"/>
</dbReference>
<gene>
    <name evidence="7" type="ORF">METZ01_LOCUS73978</name>
</gene>
<dbReference type="InterPro" id="IPR001135">
    <property type="entry name" value="NADH_Q_OxRdtase_suD"/>
</dbReference>
<dbReference type="GO" id="GO:0051287">
    <property type="term" value="F:NAD binding"/>
    <property type="evidence" value="ECO:0007669"/>
    <property type="project" value="InterPro"/>
</dbReference>
<reference evidence="7" key="1">
    <citation type="submission" date="2018-05" db="EMBL/GenBank/DDBJ databases">
        <authorList>
            <person name="Lanie J.A."/>
            <person name="Ng W.-L."/>
            <person name="Kazmierczak K.M."/>
            <person name="Andrzejewski T.M."/>
            <person name="Davidsen T.M."/>
            <person name="Wayne K.J."/>
            <person name="Tettelin H."/>
            <person name="Glass J.I."/>
            <person name="Rusch D."/>
            <person name="Podicherti R."/>
            <person name="Tsui H.-C.T."/>
            <person name="Winkler M.E."/>
        </authorList>
    </citation>
    <scope>NUCLEOTIDE SEQUENCE</scope>
</reference>
<feature type="domain" description="NADH-quinone oxidoreductase subunit D" evidence="6">
    <location>
        <begin position="129"/>
        <end position="399"/>
    </location>
</feature>
<dbReference type="PANTHER" id="PTHR11993:SF10">
    <property type="entry name" value="NADH DEHYDROGENASE [UBIQUINONE] IRON-SULFUR PROTEIN 2, MITOCHONDRIAL"/>
    <property type="match status" value="1"/>
</dbReference>
<dbReference type="AlphaFoldDB" id="A0A381TZ81"/>
<dbReference type="Gene3D" id="1.10.645.10">
    <property type="entry name" value="Cytochrome-c3 Hydrogenase, chain B"/>
    <property type="match status" value="1"/>
</dbReference>
<keyword evidence="3" id="KW-1278">Translocase</keyword>
<accession>A0A381TZ81</accession>
<evidence type="ECO:0000256" key="5">
    <source>
        <dbReference type="SAM" id="MobiDB-lite"/>
    </source>
</evidence>
<protein>
    <recommendedName>
        <fullName evidence="6">NADH-quinone oxidoreductase subunit D domain-containing protein</fullName>
    </recommendedName>
</protein>
<keyword evidence="2" id="KW-0813">Transport</keyword>
<dbReference type="Pfam" id="PF00346">
    <property type="entry name" value="Complex1_49kDa"/>
    <property type="match status" value="1"/>
</dbReference>
<sequence length="399" mass="45046">MAVTEQGLLEREKDSMTLNMGPSHPSTHGVFRVVLEMDGELVDSAEPHIGFLHTGIEKTSEAKRYVHVIPMTDRLDYLSPPGNNLAFCLPVEKLLQTEIPERAQYLRVIMCELARMASHLVWLATHALDIGAMTVFLYCWREREMILDLNEEISGVRMMTSYIRLGGVAQDATPGWLNGVQKFIDYFPAKIDEYERLLTNNPIWIDRTKDVGIMRREEAINWSMSGPILRASGVNWDLRKQRPYSGYDNFDFEVPTGKNGDIYDRYLVRVAEMRQSREIVKQALQKIPTGPYKVDDNKISLPNRDTLKSSMEALIHHFKLVSEGVSVPKGETYVPIEGPRGEVGFYIISDGSGVPSRVKLRAPSFMAIPGMCRMMEGCFIADVVGIIGSIDIVMGEVDR</sequence>
<evidence type="ECO:0000256" key="3">
    <source>
        <dbReference type="ARBA" id="ARBA00022967"/>
    </source>
</evidence>
<dbReference type="GO" id="GO:0048038">
    <property type="term" value="F:quinone binding"/>
    <property type="evidence" value="ECO:0007669"/>
    <property type="project" value="InterPro"/>
</dbReference>
<evidence type="ECO:0000313" key="7">
    <source>
        <dbReference type="EMBL" id="SVA21124.1"/>
    </source>
</evidence>
<evidence type="ECO:0000256" key="4">
    <source>
        <dbReference type="ARBA" id="ARBA00023027"/>
    </source>
</evidence>
<dbReference type="EMBL" id="UINC01005406">
    <property type="protein sequence ID" value="SVA21124.1"/>
    <property type="molecule type" value="Genomic_DNA"/>
</dbReference>
<proteinExistence type="inferred from homology"/>
<feature type="region of interest" description="Disordered" evidence="5">
    <location>
        <begin position="1"/>
        <end position="22"/>
    </location>
</feature>
<dbReference type="InterPro" id="IPR014029">
    <property type="entry name" value="NADH_UbQ_OxRdtase_49kDa_CS"/>
</dbReference>
<dbReference type="NCBIfam" id="TIGR01962">
    <property type="entry name" value="NuoD"/>
    <property type="match status" value="1"/>
</dbReference>
<organism evidence="7">
    <name type="scientific">marine metagenome</name>
    <dbReference type="NCBI Taxonomy" id="408172"/>
    <lineage>
        <taxon>unclassified sequences</taxon>
        <taxon>metagenomes</taxon>
        <taxon>ecological metagenomes</taxon>
    </lineage>
</organism>
<dbReference type="InterPro" id="IPR029014">
    <property type="entry name" value="NiFe-Hase_large"/>
</dbReference>